<evidence type="ECO:0000313" key="2">
    <source>
        <dbReference type="EMBL" id="KAK6934578.1"/>
    </source>
</evidence>
<feature type="compositionally biased region" description="Basic and acidic residues" evidence="1">
    <location>
        <begin position="91"/>
        <end position="101"/>
    </location>
</feature>
<feature type="compositionally biased region" description="Basic residues" evidence="1">
    <location>
        <begin position="81"/>
        <end position="90"/>
    </location>
</feature>
<reference evidence="2 3" key="1">
    <citation type="submission" date="2023-12" db="EMBL/GenBank/DDBJ databases">
        <title>A high-quality genome assembly for Dillenia turbinata (Dilleniales).</title>
        <authorList>
            <person name="Chanderbali A."/>
        </authorList>
    </citation>
    <scope>NUCLEOTIDE SEQUENCE [LARGE SCALE GENOMIC DNA]</scope>
    <source>
        <strain evidence="2">LSX21</strain>
        <tissue evidence="2">Leaf</tissue>
    </source>
</reference>
<dbReference type="AlphaFoldDB" id="A0AAN8ZHV5"/>
<organism evidence="2 3">
    <name type="scientific">Dillenia turbinata</name>
    <dbReference type="NCBI Taxonomy" id="194707"/>
    <lineage>
        <taxon>Eukaryota</taxon>
        <taxon>Viridiplantae</taxon>
        <taxon>Streptophyta</taxon>
        <taxon>Embryophyta</taxon>
        <taxon>Tracheophyta</taxon>
        <taxon>Spermatophyta</taxon>
        <taxon>Magnoliopsida</taxon>
        <taxon>eudicotyledons</taxon>
        <taxon>Gunneridae</taxon>
        <taxon>Pentapetalae</taxon>
        <taxon>Dilleniales</taxon>
        <taxon>Dilleniaceae</taxon>
        <taxon>Dillenia</taxon>
    </lineage>
</organism>
<gene>
    <name evidence="2" type="ORF">RJ641_034733</name>
</gene>
<name>A0AAN8ZHV5_9MAGN</name>
<feature type="region of interest" description="Disordered" evidence="1">
    <location>
        <begin position="51"/>
        <end position="108"/>
    </location>
</feature>
<evidence type="ECO:0000256" key="1">
    <source>
        <dbReference type="SAM" id="MobiDB-lite"/>
    </source>
</evidence>
<dbReference type="Proteomes" id="UP001370490">
    <property type="component" value="Unassembled WGS sequence"/>
</dbReference>
<keyword evidence="3" id="KW-1185">Reference proteome</keyword>
<evidence type="ECO:0000313" key="3">
    <source>
        <dbReference type="Proteomes" id="UP001370490"/>
    </source>
</evidence>
<sequence length="134" mass="14844">MYQLNYSVFGKASEPFAMVSWETLVVTVNNSAPNGKLTLGMVKDNMFNEKARQKDMESISSQALVTENRGRIMNGDQNSRGRSKSKKRSKSREDEKCKSISDDNNTVVVGSDEGIESLVCTPSDYNHVGDPLSE</sequence>
<accession>A0AAN8ZHV5</accession>
<comment type="caution">
    <text evidence="2">The sequence shown here is derived from an EMBL/GenBank/DDBJ whole genome shotgun (WGS) entry which is preliminary data.</text>
</comment>
<dbReference type="EMBL" id="JBAMMX010000008">
    <property type="protein sequence ID" value="KAK6934578.1"/>
    <property type="molecule type" value="Genomic_DNA"/>
</dbReference>
<protein>
    <submittedName>
        <fullName evidence="2">Uncharacterized protein</fullName>
    </submittedName>
</protein>
<proteinExistence type="predicted"/>